<dbReference type="Proteomes" id="UP001401887">
    <property type="component" value="Unassembled WGS sequence"/>
</dbReference>
<evidence type="ECO:0000256" key="1">
    <source>
        <dbReference type="ARBA" id="ARBA00004141"/>
    </source>
</evidence>
<feature type="transmembrane region" description="Helical" evidence="6">
    <location>
        <begin position="45"/>
        <end position="68"/>
    </location>
</feature>
<accession>A0ABP9W634</accession>
<feature type="transmembrane region" description="Helical" evidence="6">
    <location>
        <begin position="234"/>
        <end position="257"/>
    </location>
</feature>
<dbReference type="Gene3D" id="1.20.1420.30">
    <property type="entry name" value="NCX, central ion-binding region"/>
    <property type="match status" value="1"/>
</dbReference>
<evidence type="ECO:0000313" key="8">
    <source>
        <dbReference type="EMBL" id="GAA5511983.1"/>
    </source>
</evidence>
<evidence type="ECO:0000256" key="3">
    <source>
        <dbReference type="ARBA" id="ARBA00022989"/>
    </source>
</evidence>
<feature type="transmembrane region" description="Helical" evidence="6">
    <location>
        <begin position="300"/>
        <end position="318"/>
    </location>
</feature>
<feature type="transmembrane region" description="Helical" evidence="6">
    <location>
        <begin position="74"/>
        <end position="98"/>
    </location>
</feature>
<evidence type="ECO:0000256" key="2">
    <source>
        <dbReference type="ARBA" id="ARBA00022692"/>
    </source>
</evidence>
<protein>
    <recommendedName>
        <fullName evidence="7">Sodium/calcium exchanger membrane region domain-containing protein</fullName>
    </recommendedName>
</protein>
<dbReference type="InterPro" id="IPR004837">
    <property type="entry name" value="NaCa_Exmemb"/>
</dbReference>
<keyword evidence="2 6" id="KW-0812">Transmembrane</keyword>
<organism evidence="8 9">
    <name type="scientific">Deinococcus carri</name>
    <dbReference type="NCBI Taxonomy" id="1211323"/>
    <lineage>
        <taxon>Bacteria</taxon>
        <taxon>Thermotogati</taxon>
        <taxon>Deinococcota</taxon>
        <taxon>Deinococci</taxon>
        <taxon>Deinococcales</taxon>
        <taxon>Deinococcaceae</taxon>
        <taxon>Deinococcus</taxon>
    </lineage>
</organism>
<dbReference type="EMBL" id="BAABRP010000001">
    <property type="protein sequence ID" value="GAA5511983.1"/>
    <property type="molecule type" value="Genomic_DNA"/>
</dbReference>
<keyword evidence="9" id="KW-1185">Reference proteome</keyword>
<feature type="domain" description="Sodium/calcium exchanger membrane region" evidence="7">
    <location>
        <begin position="10"/>
        <end position="135"/>
    </location>
</feature>
<feature type="transmembrane region" description="Helical" evidence="6">
    <location>
        <begin position="201"/>
        <end position="222"/>
    </location>
</feature>
<sequence>MFATMPVPLLFLMFALAAAAVWLAGIRLSGATDILDERLKLGEALGGLVLLAVATNLPEVAITVSAALGHHLGLAIGNILGGIAVQTVVLVVLDAFGLGRRAPLTSEGRSLSLVLEGSLVTAVLMGVIMGSQLPKTAVWGRLEPGTLLVTLLWGLGLWLISRGRRLPWQPAGTPPTERPEVQQARERQQARQKRTSTARAALVFTASAVVTLAAGLVLALSGDALAQHLHLSGVLFGATVLAAATALPEVSTGLAAVRLGDYELAVSDVFGGNAFLPVLFLLASLVSGQAVLPQLQRTDLYLTALGVLLTATYLYGLVFRSRRQWGLLGLDSWAVLVLYLLGLAGLWLLAR</sequence>
<evidence type="ECO:0000256" key="5">
    <source>
        <dbReference type="SAM" id="MobiDB-lite"/>
    </source>
</evidence>
<comment type="subcellular location">
    <subcellularLocation>
        <location evidence="1">Membrane</location>
        <topology evidence="1">Multi-pass membrane protein</topology>
    </subcellularLocation>
</comment>
<dbReference type="RefSeq" id="WP_345460927.1">
    <property type="nucleotide sequence ID" value="NZ_BAABRP010000001.1"/>
</dbReference>
<dbReference type="InterPro" id="IPR044880">
    <property type="entry name" value="NCX_ion-bd_dom_sf"/>
</dbReference>
<keyword evidence="3 6" id="KW-1133">Transmembrane helix</keyword>
<evidence type="ECO:0000313" key="9">
    <source>
        <dbReference type="Proteomes" id="UP001401887"/>
    </source>
</evidence>
<name>A0ABP9W634_9DEIO</name>
<evidence type="ECO:0000256" key="4">
    <source>
        <dbReference type="ARBA" id="ARBA00023136"/>
    </source>
</evidence>
<feature type="region of interest" description="Disordered" evidence="5">
    <location>
        <begin position="169"/>
        <end position="190"/>
    </location>
</feature>
<feature type="transmembrane region" description="Helical" evidence="6">
    <location>
        <begin position="110"/>
        <end position="130"/>
    </location>
</feature>
<feature type="compositionally biased region" description="Basic and acidic residues" evidence="5">
    <location>
        <begin position="177"/>
        <end position="189"/>
    </location>
</feature>
<feature type="transmembrane region" description="Helical" evidence="6">
    <location>
        <begin position="6"/>
        <end position="24"/>
    </location>
</feature>
<feature type="transmembrane region" description="Helical" evidence="6">
    <location>
        <begin position="269"/>
        <end position="288"/>
    </location>
</feature>
<proteinExistence type="predicted"/>
<keyword evidence="4 6" id="KW-0472">Membrane</keyword>
<dbReference type="Pfam" id="PF01699">
    <property type="entry name" value="Na_Ca_ex"/>
    <property type="match status" value="2"/>
</dbReference>
<feature type="domain" description="Sodium/calcium exchanger membrane region" evidence="7">
    <location>
        <begin position="201"/>
        <end position="345"/>
    </location>
</feature>
<feature type="transmembrane region" description="Helical" evidence="6">
    <location>
        <begin position="330"/>
        <end position="350"/>
    </location>
</feature>
<evidence type="ECO:0000256" key="6">
    <source>
        <dbReference type="SAM" id="Phobius"/>
    </source>
</evidence>
<reference evidence="8 9" key="1">
    <citation type="submission" date="2024-02" db="EMBL/GenBank/DDBJ databases">
        <title>Deinococcus carri NBRC 110142.</title>
        <authorList>
            <person name="Ichikawa N."/>
            <person name="Katano-Makiyama Y."/>
            <person name="Hidaka K."/>
        </authorList>
    </citation>
    <scope>NUCLEOTIDE SEQUENCE [LARGE SCALE GENOMIC DNA]</scope>
    <source>
        <strain evidence="8 9">NBRC 110142</strain>
    </source>
</reference>
<gene>
    <name evidence="8" type="ORF">Dcar01_00697</name>
</gene>
<comment type="caution">
    <text evidence="8">The sequence shown here is derived from an EMBL/GenBank/DDBJ whole genome shotgun (WGS) entry which is preliminary data.</text>
</comment>
<feature type="transmembrane region" description="Helical" evidence="6">
    <location>
        <begin position="142"/>
        <end position="160"/>
    </location>
</feature>
<evidence type="ECO:0000259" key="7">
    <source>
        <dbReference type="Pfam" id="PF01699"/>
    </source>
</evidence>